<organism evidence="2 3">
    <name type="scientific">Candidatus Lokiarchaeum ossiferum</name>
    <dbReference type="NCBI Taxonomy" id="2951803"/>
    <lineage>
        <taxon>Archaea</taxon>
        <taxon>Promethearchaeati</taxon>
        <taxon>Promethearchaeota</taxon>
        <taxon>Promethearchaeia</taxon>
        <taxon>Promethearchaeales</taxon>
        <taxon>Promethearchaeaceae</taxon>
        <taxon>Candidatus Lokiarchaeum</taxon>
    </lineage>
</organism>
<dbReference type="EMBL" id="CP104013">
    <property type="protein sequence ID" value="UYP46705.1"/>
    <property type="molecule type" value="Genomic_DNA"/>
</dbReference>
<evidence type="ECO:0000313" key="2">
    <source>
        <dbReference type="EMBL" id="UYP46705.1"/>
    </source>
</evidence>
<accession>A0ABY6HT68</accession>
<evidence type="ECO:0000313" key="3">
    <source>
        <dbReference type="Proteomes" id="UP001208689"/>
    </source>
</evidence>
<sequence>MGKSSDEKVNLARQLLQLGVPYREIQATLKSKFGSGMSNTTLKKMQEKMEEAKSLREQLDRCQEERNLYKKLYFELLEAVKKKL</sequence>
<dbReference type="Proteomes" id="UP001208689">
    <property type="component" value="Chromosome"/>
</dbReference>
<gene>
    <name evidence="2" type="ORF">NEF87_002990</name>
</gene>
<protein>
    <recommendedName>
        <fullName evidence="4">Transposase</fullName>
    </recommendedName>
</protein>
<feature type="coiled-coil region" evidence="1">
    <location>
        <begin position="38"/>
        <end position="72"/>
    </location>
</feature>
<evidence type="ECO:0000256" key="1">
    <source>
        <dbReference type="SAM" id="Coils"/>
    </source>
</evidence>
<keyword evidence="3" id="KW-1185">Reference proteome</keyword>
<reference evidence="2" key="1">
    <citation type="submission" date="2022-09" db="EMBL/GenBank/DDBJ databases">
        <title>Actin cytoskeleton and complex cell architecture in an #Asgard archaeon.</title>
        <authorList>
            <person name="Ponce Toledo R.I."/>
            <person name="Schleper C."/>
            <person name="Rodrigues Oliveira T."/>
            <person name="Wollweber F."/>
            <person name="Xu J."/>
            <person name="Rittmann S."/>
            <person name="Klingl A."/>
            <person name="Pilhofer M."/>
        </authorList>
    </citation>
    <scope>NUCLEOTIDE SEQUENCE</scope>
    <source>
        <strain evidence="2">B-35</strain>
    </source>
</reference>
<evidence type="ECO:0008006" key="4">
    <source>
        <dbReference type="Google" id="ProtNLM"/>
    </source>
</evidence>
<proteinExistence type="predicted"/>
<name>A0ABY6HT68_9ARCH</name>
<keyword evidence="1" id="KW-0175">Coiled coil</keyword>